<evidence type="ECO:0000313" key="23">
    <source>
        <dbReference type="WBParaSite" id="BXY_0475000.1"/>
    </source>
</evidence>
<keyword evidence="8 12" id="KW-0863">Zinc-finger</keyword>
<evidence type="ECO:0000313" key="20">
    <source>
        <dbReference type="EMBL" id="CAG9081737.1"/>
    </source>
</evidence>
<dbReference type="Gene3D" id="2.30.30.490">
    <property type="match status" value="1"/>
</dbReference>
<feature type="region of interest" description="Disordered" evidence="13">
    <location>
        <begin position="27"/>
        <end position="67"/>
    </location>
</feature>
<dbReference type="Proteomes" id="UP000095284">
    <property type="component" value="Unplaced"/>
</dbReference>
<dbReference type="InterPro" id="IPR001025">
    <property type="entry name" value="BAH_dom"/>
</dbReference>
<dbReference type="Proteomes" id="UP000659654">
    <property type="component" value="Unassembled WGS sequence"/>
</dbReference>
<dbReference type="SMART" id="SM00249">
    <property type="entry name" value="PHD"/>
    <property type="match status" value="1"/>
</dbReference>
<dbReference type="WBParaSite" id="BXY_0475000.1">
    <property type="protein sequence ID" value="BXY_0475000.1"/>
    <property type="gene ID" value="BXY_0475000"/>
</dbReference>
<dbReference type="InterPro" id="IPR043151">
    <property type="entry name" value="BAH_sf"/>
</dbReference>
<dbReference type="InterPro" id="IPR001965">
    <property type="entry name" value="Znf_PHD"/>
</dbReference>
<evidence type="ECO:0000256" key="11">
    <source>
        <dbReference type="ARBA" id="ARBA00023242"/>
    </source>
</evidence>
<evidence type="ECO:0000259" key="16">
    <source>
        <dbReference type="PROSITE" id="PS50868"/>
    </source>
</evidence>
<evidence type="ECO:0000259" key="18">
    <source>
        <dbReference type="PROSITE" id="PS51215"/>
    </source>
</evidence>
<evidence type="ECO:0000256" key="5">
    <source>
        <dbReference type="ARBA" id="ARBA00022679"/>
    </source>
</evidence>
<dbReference type="GO" id="GO:0005694">
    <property type="term" value="C:chromosome"/>
    <property type="evidence" value="ECO:0007669"/>
    <property type="project" value="UniProtKB-SubCell"/>
</dbReference>
<keyword evidence="5" id="KW-0808">Transferase</keyword>
<dbReference type="OrthoDB" id="422362at2759"/>
<dbReference type="EMBL" id="CAJFDI010000001">
    <property type="protein sequence ID" value="CAD5208498.1"/>
    <property type="molecule type" value="Genomic_DNA"/>
</dbReference>
<evidence type="ECO:0000256" key="13">
    <source>
        <dbReference type="SAM" id="MobiDB-lite"/>
    </source>
</evidence>
<feature type="compositionally biased region" description="Polar residues" evidence="13">
    <location>
        <begin position="322"/>
        <end position="340"/>
    </location>
</feature>
<dbReference type="InterPro" id="IPR011011">
    <property type="entry name" value="Znf_FYVE_PHD"/>
</dbReference>
<dbReference type="InterPro" id="IPR001214">
    <property type="entry name" value="SET_dom"/>
</dbReference>
<feature type="region of interest" description="Disordered" evidence="13">
    <location>
        <begin position="1272"/>
        <end position="1292"/>
    </location>
</feature>
<dbReference type="InterPro" id="IPR046341">
    <property type="entry name" value="SET_dom_sf"/>
</dbReference>
<dbReference type="GO" id="GO:0003682">
    <property type="term" value="F:chromatin binding"/>
    <property type="evidence" value="ECO:0007669"/>
    <property type="project" value="InterPro"/>
</dbReference>
<evidence type="ECO:0000313" key="19">
    <source>
        <dbReference type="EMBL" id="CAD5208498.1"/>
    </source>
</evidence>
<proteinExistence type="predicted"/>
<dbReference type="PROSITE" id="PS50868">
    <property type="entry name" value="POST_SET"/>
    <property type="match status" value="1"/>
</dbReference>
<dbReference type="PANTHER" id="PTHR46147">
    <property type="entry name" value="HISTONE-LYSINE N-METHYLTRANSFERASE ASH1"/>
    <property type="match status" value="1"/>
</dbReference>
<dbReference type="Gene3D" id="2.170.270.10">
    <property type="entry name" value="SET domain"/>
    <property type="match status" value="1"/>
</dbReference>
<feature type="domain" description="Post-SET" evidence="16">
    <location>
        <begin position="916"/>
        <end position="932"/>
    </location>
</feature>
<gene>
    <name evidence="19" type="ORF">BXYJ_LOCUS734</name>
</gene>
<dbReference type="SMART" id="SM00317">
    <property type="entry name" value="SET"/>
    <property type="match status" value="1"/>
</dbReference>
<organism evidence="21 23">
    <name type="scientific">Bursaphelenchus xylophilus</name>
    <name type="common">Pinewood nematode worm</name>
    <name type="synonym">Aphelenchoides xylophilus</name>
    <dbReference type="NCBI Taxonomy" id="6326"/>
    <lineage>
        <taxon>Eukaryota</taxon>
        <taxon>Metazoa</taxon>
        <taxon>Ecdysozoa</taxon>
        <taxon>Nematoda</taxon>
        <taxon>Chromadorea</taxon>
        <taxon>Rhabditida</taxon>
        <taxon>Tylenchina</taxon>
        <taxon>Tylenchomorpha</taxon>
        <taxon>Aphelenchoidea</taxon>
        <taxon>Aphelenchoididae</taxon>
        <taxon>Bursaphelenchus</taxon>
    </lineage>
</organism>
<feature type="region of interest" description="Disordered" evidence="13">
    <location>
        <begin position="317"/>
        <end position="391"/>
    </location>
</feature>
<dbReference type="GO" id="GO:0008270">
    <property type="term" value="F:zinc ion binding"/>
    <property type="evidence" value="ECO:0007669"/>
    <property type="project" value="UniProtKB-KW"/>
</dbReference>
<evidence type="ECO:0000313" key="22">
    <source>
        <dbReference type="Proteomes" id="UP000659654"/>
    </source>
</evidence>
<keyword evidence="6" id="KW-0949">S-adenosyl-L-methionine</keyword>
<keyword evidence="3" id="KW-0158">Chromosome</keyword>
<feature type="compositionally biased region" description="Basic and acidic residues" evidence="13">
    <location>
        <begin position="669"/>
        <end position="680"/>
    </location>
</feature>
<feature type="domain" description="PHD-type" evidence="14">
    <location>
        <begin position="1159"/>
        <end position="1206"/>
    </location>
</feature>
<dbReference type="eggNOG" id="KOG1083">
    <property type="taxonomic scope" value="Eukaryota"/>
</dbReference>
<keyword evidence="22" id="KW-1185">Reference proteome</keyword>
<dbReference type="GO" id="GO:0006355">
    <property type="term" value="P:regulation of DNA-templated transcription"/>
    <property type="evidence" value="ECO:0007669"/>
    <property type="project" value="TreeGrafter"/>
</dbReference>
<keyword evidence="9" id="KW-0862">Zinc</keyword>
<keyword evidence="11" id="KW-0539">Nucleus</keyword>
<comment type="subcellular location">
    <subcellularLocation>
        <location evidence="2">Chromosome</location>
    </subcellularLocation>
    <subcellularLocation>
        <location evidence="1">Nucleus</location>
    </subcellularLocation>
</comment>
<dbReference type="SUPFAM" id="SSF82199">
    <property type="entry name" value="SET domain"/>
    <property type="match status" value="1"/>
</dbReference>
<feature type="region of interest" description="Disordered" evidence="13">
    <location>
        <begin position="420"/>
        <end position="458"/>
    </location>
</feature>
<protein>
    <submittedName>
        <fullName evidence="19">(pine wood nematode) hypothetical protein</fullName>
    </submittedName>
</protein>
<feature type="compositionally biased region" description="Low complexity" evidence="13">
    <location>
        <begin position="440"/>
        <end position="457"/>
    </location>
</feature>
<sequence>MSFEAVPCMFKSRDETGKEAPKWGFIIRPSGSNGPGQVVSAPSTSTSGGPVNLQQSPVKNPSQSHLIPSSIPASSIPSTMKLTPVGSVPASAVQPVQPISAPKTLQLKPAFKALVPAGANKQILASNGKVALIPASSITTTNGVATSVNNGQIAVKPKTNSKNGPQKCPVIEPSTSAAPLPNMPSTSYRMNDLQEDLNSIEMNELMPTNGGINTEEYLGGQGMPMPNTNAHGYYGGYEGYYQHCNMQTAGTSQMQPLPSTSMNTQMNPSMGPSMHPNPSINPPIHHYNAPYDCNVYPSTSYQNNGYYNQWQAPVQHPHQRIHQVQQQVSTSPDSGIQSIDGSPPSMAFTPPLSGEAFSVQALPYDPAEPTPAHQPPSASSMLPPLSNQPCAPEISEIQTNVADQHADLSDMPTLIRADEETGLTNRPGPSTEAEAPILDSSPNSNRSRSASARPSSSMNEDVFQFLATMGPNEIISKLKDHWPQEKIQEFEKSFMQITKPSAERSKSTIKDTTNSEALHDLQIKPIQHKKERYSNVREENNENHEETGSLRRKRIKEYRRNMIHKLNLRMKKMVDEVADKFSRCRVKFRPIYRLTPAFCQLNWRRIEERAKKPHRKLGRVTQKWENFQIKTMKKEDMKRRHTYTESSRSAFKSIKRREDQEKLKRKMRHQSEERGEEMMIKKRGRKRKRIEEDGKKIESSKPNPENTLDVVPMVRKRKRSKNMNKDEYIKIRCNVMIDQPAKLSDPDACECEPEAACLTRNCPHRALNIECTQSTCSIHYECRNRRMLSNEAVHQLQMFDTASRGRGIKTTVHINPGQFVCEYVGEVMKLEAYQMRHLLRSVEQPRFGVQLTPNFVVDATQKGNIARFINHSCQPNCEMQRWQVGANYRLGIFAKRAIEEGEELTYDYRLFARMEPEQECRCGEARCQGVIPSQMPPRPILQEPEKLSRDEVKIVRKNRLFLVRNLKKVKGKATKSTRISIEDSSELLEFLLNIYEDIVQHAESKEKLKRSRISQLKTQIQKVFKLKDDELELIQCFDHAIKAWINTLQGACERRAMESLKSHYLHIKKTRDLAKHMEDQKSAAAKELVKSFSEDRKRTSLNGAASKRQDTRVLSADADLTYMDKGLAPVGSYDNDLEAVKINENGMEEEGNENDSSDCVRCICGMFEDDGEMVECDRCKFWLHADCVNYDKDSSDDYECDFCSKKLKSAPKVDIILNPQPDQTLPNCTYYRTLVTNRGLQVRINEAVYVEKEINEDYKVILKQLLDQTPRKRSKKSDEKRSPIKEYKSKHQDKKEWRRSDLRCFRIERLFTGPNGEKFVFGCYYARPHETFCDSNRLFHKNELFWTPLFNTLPLDAVVGRCLVLEPSAWSEGRPKEPYYKEDDVFVCEYQIDKTQRTFTKMPVGSHYPPNRANYVFNKFNEPRKLKRDFTPFVLTNAEKKPDRHETRDRCLSSAKELNMENLRSIVANIKKQQKKRRSK</sequence>
<feature type="region of interest" description="Disordered" evidence="13">
    <location>
        <begin position="635"/>
        <end position="707"/>
    </location>
</feature>
<evidence type="ECO:0000256" key="2">
    <source>
        <dbReference type="ARBA" id="ARBA00004286"/>
    </source>
</evidence>
<dbReference type="InterPro" id="IPR003616">
    <property type="entry name" value="Post-SET_dom"/>
</dbReference>
<keyword evidence="7" id="KW-0479">Metal-binding</keyword>
<dbReference type="GO" id="GO:0005654">
    <property type="term" value="C:nucleoplasm"/>
    <property type="evidence" value="ECO:0007669"/>
    <property type="project" value="TreeGrafter"/>
</dbReference>
<dbReference type="Pfam" id="PF00628">
    <property type="entry name" value="PHD"/>
    <property type="match status" value="1"/>
</dbReference>
<name>A0A1I7RVI8_BURXY</name>
<dbReference type="PROSITE" id="PS51215">
    <property type="entry name" value="AWS"/>
    <property type="match status" value="1"/>
</dbReference>
<keyword evidence="4" id="KW-0489">Methyltransferase</keyword>
<evidence type="ECO:0000256" key="12">
    <source>
        <dbReference type="PROSITE-ProRule" id="PRU00146"/>
    </source>
</evidence>
<keyword evidence="10" id="KW-0156">Chromatin regulator</keyword>
<dbReference type="Gene3D" id="3.30.40.10">
    <property type="entry name" value="Zinc/RING finger domain, C3HC4 (zinc finger)"/>
    <property type="match status" value="1"/>
</dbReference>
<dbReference type="PANTHER" id="PTHR46147:SF3">
    <property type="entry name" value="HISTONE-LYSINE N-METHYLTRANSFERASE ASH1"/>
    <property type="match status" value="1"/>
</dbReference>
<dbReference type="Pfam" id="PF01426">
    <property type="entry name" value="BAH"/>
    <property type="match status" value="1"/>
</dbReference>
<evidence type="ECO:0000313" key="21">
    <source>
        <dbReference type="Proteomes" id="UP000095284"/>
    </source>
</evidence>
<feature type="compositionally biased region" description="Low complexity" evidence="13">
    <location>
        <begin position="375"/>
        <end position="385"/>
    </location>
</feature>
<reference evidence="23" key="1">
    <citation type="submission" date="2016-11" db="UniProtKB">
        <authorList>
            <consortium name="WormBaseParasite"/>
        </authorList>
    </citation>
    <scope>IDENTIFICATION</scope>
</reference>
<dbReference type="PROSITE" id="PS50280">
    <property type="entry name" value="SET"/>
    <property type="match status" value="1"/>
</dbReference>
<dbReference type="GO" id="GO:0042800">
    <property type="term" value="F:histone H3K4 methyltransferase activity"/>
    <property type="evidence" value="ECO:0007669"/>
    <property type="project" value="TreeGrafter"/>
</dbReference>
<feature type="compositionally biased region" description="Polar residues" evidence="13">
    <location>
        <begin position="40"/>
        <end position="66"/>
    </location>
</feature>
<evidence type="ECO:0000256" key="7">
    <source>
        <dbReference type="ARBA" id="ARBA00022723"/>
    </source>
</evidence>
<evidence type="ECO:0000256" key="4">
    <source>
        <dbReference type="ARBA" id="ARBA00022603"/>
    </source>
</evidence>
<dbReference type="PROSITE" id="PS51038">
    <property type="entry name" value="BAH"/>
    <property type="match status" value="1"/>
</dbReference>
<reference evidence="20" key="2">
    <citation type="submission" date="2020-08" db="EMBL/GenBank/DDBJ databases">
        <authorList>
            <person name="Kikuchi T."/>
        </authorList>
    </citation>
    <scope>NUCLEOTIDE SEQUENCE</scope>
    <source>
        <strain evidence="19">Ka4C1</strain>
    </source>
</reference>
<evidence type="ECO:0000259" key="17">
    <source>
        <dbReference type="PROSITE" id="PS51038"/>
    </source>
</evidence>
<dbReference type="Pfam" id="PF00856">
    <property type="entry name" value="SET"/>
    <property type="match status" value="1"/>
</dbReference>
<evidence type="ECO:0000256" key="9">
    <source>
        <dbReference type="ARBA" id="ARBA00022833"/>
    </source>
</evidence>
<dbReference type="InterPro" id="IPR006560">
    <property type="entry name" value="AWS_dom"/>
</dbReference>
<feature type="domain" description="SET" evidence="15">
    <location>
        <begin position="794"/>
        <end position="909"/>
    </location>
</feature>
<dbReference type="InterPro" id="IPR019787">
    <property type="entry name" value="Znf_PHD-finger"/>
</dbReference>
<evidence type="ECO:0000256" key="1">
    <source>
        <dbReference type="ARBA" id="ARBA00004123"/>
    </source>
</evidence>
<dbReference type="InterPro" id="IPR019786">
    <property type="entry name" value="Zinc_finger_PHD-type_CS"/>
</dbReference>
<feature type="compositionally biased region" description="Basic and acidic residues" evidence="13">
    <location>
        <begin position="1276"/>
        <end position="1292"/>
    </location>
</feature>
<accession>A0A1I7RVI8</accession>
<evidence type="ECO:0000256" key="6">
    <source>
        <dbReference type="ARBA" id="ARBA00022691"/>
    </source>
</evidence>
<feature type="domain" description="BAH" evidence="17">
    <location>
        <begin position="1280"/>
        <end position="1403"/>
    </location>
</feature>
<evidence type="ECO:0000259" key="15">
    <source>
        <dbReference type="PROSITE" id="PS50280"/>
    </source>
</evidence>
<dbReference type="InterPro" id="IPR013083">
    <property type="entry name" value="Znf_RING/FYVE/PHD"/>
</dbReference>
<evidence type="ECO:0000256" key="10">
    <source>
        <dbReference type="ARBA" id="ARBA00022853"/>
    </source>
</evidence>
<dbReference type="PROSITE" id="PS50016">
    <property type="entry name" value="ZF_PHD_2"/>
    <property type="match status" value="1"/>
</dbReference>
<feature type="domain" description="AWS" evidence="18">
    <location>
        <begin position="744"/>
        <end position="791"/>
    </location>
</feature>
<dbReference type="Proteomes" id="UP000582659">
    <property type="component" value="Unassembled WGS sequence"/>
</dbReference>
<dbReference type="GO" id="GO:0032259">
    <property type="term" value="P:methylation"/>
    <property type="evidence" value="ECO:0007669"/>
    <property type="project" value="UniProtKB-KW"/>
</dbReference>
<dbReference type="SUPFAM" id="SSF57903">
    <property type="entry name" value="FYVE/PHD zinc finger"/>
    <property type="match status" value="1"/>
</dbReference>
<evidence type="ECO:0000256" key="8">
    <source>
        <dbReference type="ARBA" id="ARBA00022771"/>
    </source>
</evidence>
<dbReference type="SMART" id="SM00439">
    <property type="entry name" value="BAH"/>
    <property type="match status" value="1"/>
</dbReference>
<evidence type="ECO:0000256" key="3">
    <source>
        <dbReference type="ARBA" id="ARBA00022454"/>
    </source>
</evidence>
<feature type="compositionally biased region" description="Basic and acidic residues" evidence="13">
    <location>
        <begin position="689"/>
        <end position="699"/>
    </location>
</feature>
<dbReference type="SMR" id="A0A1I7RVI8"/>
<dbReference type="PROSITE" id="PS01359">
    <property type="entry name" value="ZF_PHD_1"/>
    <property type="match status" value="1"/>
</dbReference>
<dbReference type="EMBL" id="CAJFCV020000001">
    <property type="protein sequence ID" value="CAG9081737.1"/>
    <property type="molecule type" value="Genomic_DNA"/>
</dbReference>
<evidence type="ECO:0000259" key="14">
    <source>
        <dbReference type="PROSITE" id="PS50016"/>
    </source>
</evidence>